<feature type="compositionally biased region" description="Acidic residues" evidence="1">
    <location>
        <begin position="153"/>
        <end position="163"/>
    </location>
</feature>
<evidence type="ECO:0000256" key="1">
    <source>
        <dbReference type="SAM" id="MobiDB-lite"/>
    </source>
</evidence>
<gene>
    <name evidence="2" type="ORF">BSTOLATCC_MIC18575</name>
</gene>
<feature type="compositionally biased region" description="Acidic residues" evidence="1">
    <location>
        <begin position="179"/>
        <end position="190"/>
    </location>
</feature>
<feature type="region of interest" description="Disordered" evidence="1">
    <location>
        <begin position="99"/>
        <end position="215"/>
    </location>
</feature>
<dbReference type="EMBL" id="CAJZBQ010000018">
    <property type="protein sequence ID" value="CAG9317323.1"/>
    <property type="molecule type" value="Genomic_DNA"/>
</dbReference>
<feature type="compositionally biased region" description="Basic and acidic residues" evidence="1">
    <location>
        <begin position="99"/>
        <end position="109"/>
    </location>
</feature>
<proteinExistence type="predicted"/>
<organism evidence="2 3">
    <name type="scientific">Blepharisma stoltei</name>
    <dbReference type="NCBI Taxonomy" id="1481888"/>
    <lineage>
        <taxon>Eukaryota</taxon>
        <taxon>Sar</taxon>
        <taxon>Alveolata</taxon>
        <taxon>Ciliophora</taxon>
        <taxon>Postciliodesmatophora</taxon>
        <taxon>Heterotrichea</taxon>
        <taxon>Heterotrichida</taxon>
        <taxon>Blepharismidae</taxon>
        <taxon>Blepharisma</taxon>
    </lineage>
</organism>
<feature type="compositionally biased region" description="Basic and acidic residues" evidence="1">
    <location>
        <begin position="118"/>
        <end position="128"/>
    </location>
</feature>
<feature type="compositionally biased region" description="Acidic residues" evidence="1">
    <location>
        <begin position="130"/>
        <end position="144"/>
    </location>
</feature>
<sequence length="477" mass="54514">MNEKISLNQSAKFLPLKSENDPPKASFKDLIMMKSKTESPFSRQKKEDFSIALAKGVLIDSDIKDELEILAPVQLNGFTFKSKTNNPRELLRENLKKRINDRKTAHMEAEAAFTKTSTELEGKNKPANESESDSEFHPEEEEALELQKIIQLEEGESSESAESIEDKDPENVKDKCEESSDTESETETDIEENKNESNKETENTIPNLNIQESAITDSITVATSPFIPVEKRKAPRFVSKFLEDEAELGSDHEEHDDLVKVHKDNDESSGDDKDLEELIDAGEVDEAKEMLEAKFLGDMAVQDHQQLQKVVNADFKRKRNQIDYLNDTPTIGTKKMKLMEQKKQILENREKGVVVENQFGMACDNTEELDEEEMSKLQLLRETHSLKLIRNQFSCPIEIDEKSLSYLMMLEKPENKIPCKSLLGENDKSNSIRVFRENSNLTSNKSFVFSKGENKEQKGKGIFEKKRKTKLYKMLSN</sequence>
<feature type="region of interest" description="Disordered" evidence="1">
    <location>
        <begin position="1"/>
        <end position="25"/>
    </location>
</feature>
<feature type="compositionally biased region" description="Basic and acidic residues" evidence="1">
    <location>
        <begin position="164"/>
        <end position="178"/>
    </location>
</feature>
<dbReference type="AlphaFoldDB" id="A0AAU9IW87"/>
<accession>A0AAU9IW87</accession>
<dbReference type="Proteomes" id="UP001162131">
    <property type="component" value="Unassembled WGS sequence"/>
</dbReference>
<evidence type="ECO:0000313" key="2">
    <source>
        <dbReference type="EMBL" id="CAG9317323.1"/>
    </source>
</evidence>
<protein>
    <submittedName>
        <fullName evidence="2">Uncharacterized protein</fullName>
    </submittedName>
</protein>
<reference evidence="2" key="1">
    <citation type="submission" date="2021-09" db="EMBL/GenBank/DDBJ databases">
        <authorList>
            <consortium name="AG Swart"/>
            <person name="Singh M."/>
            <person name="Singh A."/>
            <person name="Seah K."/>
            <person name="Emmerich C."/>
        </authorList>
    </citation>
    <scope>NUCLEOTIDE SEQUENCE</scope>
    <source>
        <strain evidence="2">ATCC30299</strain>
    </source>
</reference>
<comment type="caution">
    <text evidence="2">The sequence shown here is derived from an EMBL/GenBank/DDBJ whole genome shotgun (WGS) entry which is preliminary data.</text>
</comment>
<keyword evidence="3" id="KW-1185">Reference proteome</keyword>
<feature type="compositionally biased region" description="Polar residues" evidence="1">
    <location>
        <begin position="1"/>
        <end position="11"/>
    </location>
</feature>
<feature type="compositionally biased region" description="Basic and acidic residues" evidence="1">
    <location>
        <begin position="191"/>
        <end position="202"/>
    </location>
</feature>
<feature type="compositionally biased region" description="Polar residues" evidence="1">
    <location>
        <begin position="205"/>
        <end position="215"/>
    </location>
</feature>
<name>A0AAU9IW87_9CILI</name>
<evidence type="ECO:0000313" key="3">
    <source>
        <dbReference type="Proteomes" id="UP001162131"/>
    </source>
</evidence>